<dbReference type="KEGG" id="xla:108716795"/>
<dbReference type="AlphaFoldDB" id="A0A1L8G971"/>
<dbReference type="Bgee" id="108716795">
    <property type="expression patterns" value="Expressed in egg cell and 16 other cell types or tissues"/>
</dbReference>
<feature type="region of interest" description="Disordered" evidence="5">
    <location>
        <begin position="208"/>
        <end position="261"/>
    </location>
</feature>
<evidence type="ECO:0000313" key="6">
    <source>
        <dbReference type="Proteomes" id="UP000186698"/>
    </source>
</evidence>
<name>A0A1L8G971_XENLA</name>
<protein>
    <recommendedName>
        <fullName evidence="4">Mitochondrial fission regulator</fullName>
    </recommendedName>
</protein>
<dbReference type="GO" id="GO:0000266">
    <property type="term" value="P:mitochondrial fission"/>
    <property type="evidence" value="ECO:0000318"/>
    <property type="project" value="GO_Central"/>
</dbReference>
<dbReference type="GO" id="GO:0005739">
    <property type="term" value="C:mitochondrion"/>
    <property type="evidence" value="ECO:0000318"/>
    <property type="project" value="GO_Central"/>
</dbReference>
<dbReference type="GeneID" id="108716795"/>
<proteinExistence type="inferred from homology"/>
<keyword evidence="3 4" id="KW-0496">Mitochondrion</keyword>
<sequence length="402" mass="44582">MSLLLDLIQQLLEYLNIPVDRLVPIWENYANRQYFLHVLRNHLPLVLPGINLQVLERLENKEYGWTRSVVRVIGTLLPLAPTPRPFFQHVTGPYAVEGKSNGAVSRPGIPSLVDVYCLTDDDVYSYTRFRHHLPGNRCEEMKSLAPSYKRKLSWEPTIINRAPDTSLPPSSENAIQKIAALEGELLQLRAQIAAIVAIQDTKSMQSCSETLSSFGSPTHDLLQPSLTSTPLSGQILQPVTPAPPPPPPPPPPPAPPSKVNTGESAIELIRKRKAVHKKSPKERAMVDNTNNLPSMMDVLKGMKSIQLRAVERSPGGTPLTRKDKKRRSLDDPAAIIANALKQKFAHRLKNDSFDKENISHEESPFSSPEIPQFGRHLLKPVGKQTGAVQEGKQVLVKPGPHV</sequence>
<comment type="similarity">
    <text evidence="2 4">Belongs to the MTFR1 family.</text>
</comment>
<feature type="region of interest" description="Disordered" evidence="5">
    <location>
        <begin position="383"/>
        <end position="402"/>
    </location>
</feature>
<evidence type="ECO:0000313" key="7">
    <source>
        <dbReference type="RefSeq" id="XP_018118738.1"/>
    </source>
</evidence>
<organism evidence="7">
    <name type="scientific">Xenopus laevis</name>
    <name type="common">African clawed frog</name>
    <dbReference type="NCBI Taxonomy" id="8355"/>
    <lineage>
        <taxon>Eukaryota</taxon>
        <taxon>Metazoa</taxon>
        <taxon>Chordata</taxon>
        <taxon>Craniata</taxon>
        <taxon>Vertebrata</taxon>
        <taxon>Euteleostomi</taxon>
        <taxon>Amphibia</taxon>
        <taxon>Batrachia</taxon>
        <taxon>Anura</taxon>
        <taxon>Pipoidea</taxon>
        <taxon>Pipidae</taxon>
        <taxon>Xenopodinae</taxon>
        <taxon>Xenopus</taxon>
        <taxon>Xenopus</taxon>
    </lineage>
</organism>
<dbReference type="PANTHER" id="PTHR14215:SF2">
    <property type="entry name" value="MITOCHONDRIAL FISSION REGULATOR 2"/>
    <property type="match status" value="1"/>
</dbReference>
<evidence type="ECO:0000256" key="5">
    <source>
        <dbReference type="SAM" id="MobiDB-lite"/>
    </source>
</evidence>
<dbReference type="OMA" id="VCQKKEY"/>
<dbReference type="AGR" id="Xenbase:XB-GENE-6485821"/>
<dbReference type="RefSeq" id="XP_018118739.1">
    <property type="nucleotide sequence ID" value="XM_018263250.2"/>
</dbReference>
<evidence type="ECO:0000313" key="8">
    <source>
        <dbReference type="RefSeq" id="XP_018118739.1"/>
    </source>
</evidence>
<feature type="compositionally biased region" description="Low complexity" evidence="5">
    <location>
        <begin position="221"/>
        <end position="232"/>
    </location>
</feature>
<dbReference type="PANTHER" id="PTHR14215">
    <property type="entry name" value="PROTEIN OF UNKNOWN FUNCTION DUF729"/>
    <property type="match status" value="1"/>
</dbReference>
<keyword evidence="6" id="KW-1185">Reference proteome</keyword>
<evidence type="ECO:0000256" key="4">
    <source>
        <dbReference type="RuleBase" id="RU369053"/>
    </source>
</evidence>
<dbReference type="OrthoDB" id="2133332at2759"/>
<evidence type="ECO:0000256" key="2">
    <source>
        <dbReference type="ARBA" id="ARBA00005807"/>
    </source>
</evidence>
<dbReference type="GO" id="GO:0009060">
    <property type="term" value="P:aerobic respiration"/>
    <property type="evidence" value="ECO:0000318"/>
    <property type="project" value="GO_Central"/>
</dbReference>
<evidence type="ECO:0000313" key="9">
    <source>
        <dbReference type="Xenbase" id="XB-GENE-6485821"/>
    </source>
</evidence>
<comment type="function">
    <text evidence="4">Plays a role in mitochondrial aerobic respiration. Regulates mitochondrial organization and fission.</text>
</comment>
<evidence type="ECO:0000256" key="1">
    <source>
        <dbReference type="ARBA" id="ARBA00004173"/>
    </source>
</evidence>
<feature type="compositionally biased region" description="Pro residues" evidence="5">
    <location>
        <begin position="240"/>
        <end position="256"/>
    </location>
</feature>
<dbReference type="Pfam" id="PF05308">
    <property type="entry name" value="Mito_fiss_reg"/>
    <property type="match status" value="1"/>
</dbReference>
<dbReference type="RefSeq" id="XP_018118738.1">
    <property type="nucleotide sequence ID" value="XM_018263249.2"/>
</dbReference>
<evidence type="ECO:0000256" key="3">
    <source>
        <dbReference type="ARBA" id="ARBA00023128"/>
    </source>
</evidence>
<dbReference type="CTD" id="108716795"/>
<dbReference type="STRING" id="8355.A0A1L8G971"/>
<dbReference type="PaxDb" id="8355-A0A1L8G971"/>
<reference evidence="7 8" key="1">
    <citation type="submission" date="2022-04" db="UniProtKB">
        <authorList>
            <consortium name="RefSeq"/>
        </authorList>
    </citation>
    <scope>IDENTIFICATION</scope>
    <source>
        <strain evidence="7 8">J_2021</strain>
        <tissue evidence="7 8">Erythrocytes</tissue>
    </source>
</reference>
<dbReference type="Proteomes" id="UP000186698">
    <property type="component" value="Chromosome 5L"/>
</dbReference>
<feature type="region of interest" description="Disordered" evidence="5">
    <location>
        <begin position="355"/>
        <end position="376"/>
    </location>
</feature>
<accession>A0A1L8G971</accession>
<dbReference type="Xenbase" id="XB-GENE-6485821">
    <property type="gene designation" value="mtfr2.L"/>
</dbReference>
<dbReference type="InterPro" id="IPR007972">
    <property type="entry name" value="Mtfr1"/>
</dbReference>
<comment type="subcellular location">
    <subcellularLocation>
        <location evidence="1 4">Mitochondrion</location>
    </subcellularLocation>
</comment>
<gene>
    <name evidence="7 8 9" type="primary">mtfr2.L</name>
</gene>